<evidence type="ECO:0008006" key="4">
    <source>
        <dbReference type="Google" id="ProtNLM"/>
    </source>
</evidence>
<feature type="signal peptide" evidence="1">
    <location>
        <begin position="1"/>
        <end position="19"/>
    </location>
</feature>
<dbReference type="Proteomes" id="UP000198561">
    <property type="component" value="Unassembled WGS sequence"/>
</dbReference>
<protein>
    <recommendedName>
        <fullName evidence="4">DUF4359 domain-containing protein</fullName>
    </recommendedName>
</protein>
<dbReference type="AlphaFoldDB" id="A0A1H6HGG4"/>
<dbReference type="STRING" id="680127.SAMN05421593_2186"/>
<evidence type="ECO:0000313" key="3">
    <source>
        <dbReference type="Proteomes" id="UP000198561"/>
    </source>
</evidence>
<evidence type="ECO:0000256" key="1">
    <source>
        <dbReference type="SAM" id="SignalP"/>
    </source>
</evidence>
<evidence type="ECO:0000313" key="2">
    <source>
        <dbReference type="EMBL" id="SEH33180.1"/>
    </source>
</evidence>
<sequence length="133" mass="15479">MKNFFTLILLIGMGLPVWAQNQSSISYKANDSVMVTAILRHLQENPVDSIQARVMKQQFYQKLNKSHARILSWNVVMGIGQIITLRFKPEYTREVNQVFESGAWGGFKTEFYPSYDFLPIYPVMLEKEKKLNK</sequence>
<feature type="chain" id="PRO_5011633872" description="DUF4359 domain-containing protein" evidence="1">
    <location>
        <begin position="20"/>
        <end position="133"/>
    </location>
</feature>
<keyword evidence="1" id="KW-0732">Signal</keyword>
<reference evidence="2 3" key="1">
    <citation type="submission" date="2016-10" db="EMBL/GenBank/DDBJ databases">
        <authorList>
            <person name="de Groot N.N."/>
        </authorList>
    </citation>
    <scope>NUCLEOTIDE SEQUENCE [LARGE SCALE GENOMIC DNA]</scope>
    <source>
        <strain evidence="2 3">DSM 23031</strain>
    </source>
</reference>
<accession>A0A1H6HGG4</accession>
<proteinExistence type="predicted"/>
<dbReference type="RefSeq" id="WP_228424854.1">
    <property type="nucleotide sequence ID" value="NZ_FNWQ01000002.1"/>
</dbReference>
<gene>
    <name evidence="2" type="ORF">SAMN05421593_2186</name>
</gene>
<name>A0A1H6HGG4_CHRCI</name>
<dbReference type="EMBL" id="FNWQ01000002">
    <property type="protein sequence ID" value="SEH33180.1"/>
    <property type="molecule type" value="Genomic_DNA"/>
</dbReference>
<organism evidence="2 3">
    <name type="scientific">Chryseobacterium culicis</name>
    <dbReference type="NCBI Taxonomy" id="680127"/>
    <lineage>
        <taxon>Bacteria</taxon>
        <taxon>Pseudomonadati</taxon>
        <taxon>Bacteroidota</taxon>
        <taxon>Flavobacteriia</taxon>
        <taxon>Flavobacteriales</taxon>
        <taxon>Weeksellaceae</taxon>
        <taxon>Chryseobacterium group</taxon>
        <taxon>Chryseobacterium</taxon>
    </lineage>
</organism>